<evidence type="ECO:0000256" key="3">
    <source>
        <dbReference type="ARBA" id="ARBA00022692"/>
    </source>
</evidence>
<accession>A0A212EJS7</accession>
<dbReference type="EMBL" id="AGBW02014409">
    <property type="protein sequence ID" value="OWR41721.1"/>
    <property type="molecule type" value="Genomic_DNA"/>
</dbReference>
<comment type="similarity">
    <text evidence="2">Belongs to the UPF0389 family.</text>
</comment>
<protein>
    <submittedName>
        <fullName evidence="6">Uncharacterized protein</fullName>
    </submittedName>
</protein>
<gene>
    <name evidence="6" type="ORF">KGM_209004</name>
</gene>
<evidence type="ECO:0000256" key="5">
    <source>
        <dbReference type="ARBA" id="ARBA00023136"/>
    </source>
</evidence>
<dbReference type="OrthoDB" id="8193498at2759"/>
<dbReference type="GO" id="GO:0016020">
    <property type="term" value="C:membrane"/>
    <property type="evidence" value="ECO:0007669"/>
    <property type="project" value="UniProtKB-SubCell"/>
</dbReference>
<evidence type="ECO:0000313" key="6">
    <source>
        <dbReference type="EMBL" id="OWR41721.1"/>
    </source>
</evidence>
<keyword evidence="7" id="KW-1185">Reference proteome</keyword>
<dbReference type="PANTHER" id="PTHR13674:SF5">
    <property type="entry name" value="UPF0389 PROTEIN CG9231"/>
    <property type="match status" value="1"/>
</dbReference>
<sequence length="130" mass="14800">MDKLFKFRTNISAFRRYLSTPVPPSNQNGSNISPQYRPSELQKLILVWTKKYKSKEDIPQLVAPDLIHRAQSEARIKISNILIVLTILASVAAVLSGKAAAKRGESVQQMNIDWHKKYNEDYENKQASSK</sequence>
<comment type="caution">
    <text evidence="6">The sequence shown here is derived from an EMBL/GenBank/DDBJ whole genome shotgun (WGS) entry which is preliminary data.</text>
</comment>
<reference evidence="6 7" key="1">
    <citation type="journal article" date="2011" name="Cell">
        <title>The monarch butterfly genome yields insights into long-distance migration.</title>
        <authorList>
            <person name="Zhan S."/>
            <person name="Merlin C."/>
            <person name="Boore J.L."/>
            <person name="Reppert S.M."/>
        </authorList>
    </citation>
    <scope>NUCLEOTIDE SEQUENCE [LARGE SCALE GENOMIC DNA]</scope>
    <source>
        <strain evidence="6">F-2</strain>
    </source>
</reference>
<dbReference type="FunCoup" id="A0A212EJS7">
    <property type="interactions" value="734"/>
</dbReference>
<evidence type="ECO:0000256" key="1">
    <source>
        <dbReference type="ARBA" id="ARBA00004167"/>
    </source>
</evidence>
<evidence type="ECO:0000313" key="7">
    <source>
        <dbReference type="Proteomes" id="UP000007151"/>
    </source>
</evidence>
<evidence type="ECO:0000256" key="2">
    <source>
        <dbReference type="ARBA" id="ARBA00007363"/>
    </source>
</evidence>
<dbReference type="InterPro" id="IPR009432">
    <property type="entry name" value="DUF1075"/>
</dbReference>
<keyword evidence="4" id="KW-1133">Transmembrane helix</keyword>
<dbReference type="Pfam" id="PF06388">
    <property type="entry name" value="DUF1075"/>
    <property type="match status" value="1"/>
</dbReference>
<evidence type="ECO:0000256" key="4">
    <source>
        <dbReference type="ARBA" id="ARBA00022989"/>
    </source>
</evidence>
<proteinExistence type="inferred from homology"/>
<organism evidence="6 7">
    <name type="scientific">Danaus plexippus plexippus</name>
    <dbReference type="NCBI Taxonomy" id="278856"/>
    <lineage>
        <taxon>Eukaryota</taxon>
        <taxon>Metazoa</taxon>
        <taxon>Ecdysozoa</taxon>
        <taxon>Arthropoda</taxon>
        <taxon>Hexapoda</taxon>
        <taxon>Insecta</taxon>
        <taxon>Pterygota</taxon>
        <taxon>Neoptera</taxon>
        <taxon>Endopterygota</taxon>
        <taxon>Lepidoptera</taxon>
        <taxon>Glossata</taxon>
        <taxon>Ditrysia</taxon>
        <taxon>Papilionoidea</taxon>
        <taxon>Nymphalidae</taxon>
        <taxon>Danainae</taxon>
        <taxon>Danaini</taxon>
        <taxon>Danaina</taxon>
        <taxon>Danaus</taxon>
        <taxon>Danaus</taxon>
    </lineage>
</organism>
<dbReference type="PANTHER" id="PTHR13674">
    <property type="entry name" value="GROWTH AND TRANSFORMATION-DEPENDENT PROTEIN"/>
    <property type="match status" value="1"/>
</dbReference>
<dbReference type="AlphaFoldDB" id="A0A212EJS7"/>
<keyword evidence="5" id="KW-0472">Membrane</keyword>
<dbReference type="Proteomes" id="UP000007151">
    <property type="component" value="Unassembled WGS sequence"/>
</dbReference>
<keyword evidence="3" id="KW-0812">Transmembrane</keyword>
<dbReference type="STRING" id="278856.A0A212EJS7"/>
<comment type="subcellular location">
    <subcellularLocation>
        <location evidence="1">Membrane</location>
        <topology evidence="1">Single-pass membrane protein</topology>
    </subcellularLocation>
</comment>
<name>A0A212EJS7_DANPL</name>
<dbReference type="KEGG" id="dpl:KGM_209004"/>